<proteinExistence type="predicted"/>
<reference evidence="2 3" key="1">
    <citation type="submission" date="2019-02" db="EMBL/GenBank/DDBJ databases">
        <title>Deep-cultivation of Planctomycetes and their phenomic and genomic characterization uncovers novel biology.</title>
        <authorList>
            <person name="Wiegand S."/>
            <person name="Jogler M."/>
            <person name="Boedeker C."/>
            <person name="Pinto D."/>
            <person name="Vollmers J."/>
            <person name="Rivas-Marin E."/>
            <person name="Kohn T."/>
            <person name="Peeters S.H."/>
            <person name="Heuer A."/>
            <person name="Rast P."/>
            <person name="Oberbeckmann S."/>
            <person name="Bunk B."/>
            <person name="Jeske O."/>
            <person name="Meyerdierks A."/>
            <person name="Storesund J.E."/>
            <person name="Kallscheuer N."/>
            <person name="Luecker S."/>
            <person name="Lage O.M."/>
            <person name="Pohl T."/>
            <person name="Merkel B.J."/>
            <person name="Hornburger P."/>
            <person name="Mueller R.-W."/>
            <person name="Bruemmer F."/>
            <person name="Labrenz M."/>
            <person name="Spormann A.M."/>
            <person name="Op den Camp H."/>
            <person name="Overmann J."/>
            <person name="Amann R."/>
            <person name="Jetten M.S.M."/>
            <person name="Mascher T."/>
            <person name="Medema M.H."/>
            <person name="Devos D.P."/>
            <person name="Kaster A.-K."/>
            <person name="Ovreas L."/>
            <person name="Rohde M."/>
            <person name="Galperin M.Y."/>
            <person name="Jogler C."/>
        </authorList>
    </citation>
    <scope>NUCLEOTIDE SEQUENCE [LARGE SCALE GENOMIC DNA]</scope>
    <source>
        <strain evidence="2 3">Pla133</strain>
    </source>
</reference>
<accession>A0A518BEM8</accession>
<evidence type="ECO:0000313" key="2">
    <source>
        <dbReference type="EMBL" id="QDU65449.1"/>
    </source>
</evidence>
<dbReference type="AlphaFoldDB" id="A0A518BEM8"/>
<sequence>MRGSTGAISFTRADASDHIAIDVGSSPVNATLTIRARGHVPHECSLVEVRGNAARGEAVNLSPDLWLSVRPRALCDQILGVEPDVRLTGSDRETALQATSSGVVDGALEVVLSVAQLRSIGLDELEVGFVLRGIGSFVYPTELSSGHRQVVDLEQIAGPLGLPKGSIRVLLATEGGKQIESSVAGWRVEARLAEGLAYEPGAGQLQSLQVLPASRVGRGFEFQNLIAGMRYLITACREGEGRVGYCHAIAAEDGAPCRLVTNLGAEVSLEFDLGEDQLSEAQSVSIEWSLSARGDEGGHLGGGAESMVLARSGGAKIEVAPDLTPLVVERLERLGTGATLGLTISLDGREVERRELDVDLLAVESFTVVDPIVIERLDEGLVVRNWIPLVERAPSRALLCGAFVEGPYGTSPARIAARVELVEDAGELRVRPEVGERRGDGDATYSTMKSNVEISASALLRSPVLLVMIDEAGEPLELAGLMPDSSGSWASARRQQYDVELSTSPEFSGVYRVNLTWHGIRYSIARVVASEVPSTLTVVAPSGSTLDLTPAGPRQAGGQERPVTSVSLVGSQSIAVRIR</sequence>
<evidence type="ECO:0000313" key="3">
    <source>
        <dbReference type="Proteomes" id="UP000316921"/>
    </source>
</evidence>
<organism evidence="2 3">
    <name type="scientific">Engelhardtia mirabilis</name>
    <dbReference type="NCBI Taxonomy" id="2528011"/>
    <lineage>
        <taxon>Bacteria</taxon>
        <taxon>Pseudomonadati</taxon>
        <taxon>Planctomycetota</taxon>
        <taxon>Planctomycetia</taxon>
        <taxon>Planctomycetia incertae sedis</taxon>
        <taxon>Engelhardtia</taxon>
    </lineage>
</organism>
<dbReference type="KEGG" id="pbap:Pla133_05140"/>
<dbReference type="Proteomes" id="UP000316921">
    <property type="component" value="Chromosome"/>
</dbReference>
<gene>
    <name evidence="2" type="ORF">Pla133_05140</name>
</gene>
<protein>
    <submittedName>
        <fullName evidence="2">Uncharacterized protein</fullName>
    </submittedName>
</protein>
<dbReference type="EMBL" id="CP036287">
    <property type="protein sequence ID" value="QDU65449.1"/>
    <property type="molecule type" value="Genomic_DNA"/>
</dbReference>
<keyword evidence="3" id="KW-1185">Reference proteome</keyword>
<feature type="region of interest" description="Disordered" evidence="1">
    <location>
        <begin position="543"/>
        <end position="563"/>
    </location>
</feature>
<evidence type="ECO:0000256" key="1">
    <source>
        <dbReference type="SAM" id="MobiDB-lite"/>
    </source>
</evidence>
<name>A0A518BEM8_9BACT</name>